<evidence type="ECO:0000256" key="3">
    <source>
        <dbReference type="ARBA" id="ARBA00023242"/>
    </source>
</evidence>
<keyword evidence="2 6" id="KW-0378">Hydrolase</keyword>
<dbReference type="SUPFAM" id="SSF56784">
    <property type="entry name" value="HAD-like"/>
    <property type="match status" value="1"/>
</dbReference>
<dbReference type="EMBL" id="JBANAX010000566">
    <property type="protein sequence ID" value="KAL1202984.1"/>
    <property type="molecule type" value="Genomic_DNA"/>
</dbReference>
<organism evidence="8 9">
    <name type="scientific">Cardamine amara subsp. amara</name>
    <dbReference type="NCBI Taxonomy" id="228776"/>
    <lineage>
        <taxon>Eukaryota</taxon>
        <taxon>Viridiplantae</taxon>
        <taxon>Streptophyta</taxon>
        <taxon>Embryophyta</taxon>
        <taxon>Tracheophyta</taxon>
        <taxon>Spermatophyta</taxon>
        <taxon>Magnoliopsida</taxon>
        <taxon>eudicotyledons</taxon>
        <taxon>Gunneridae</taxon>
        <taxon>Pentapetalae</taxon>
        <taxon>rosids</taxon>
        <taxon>malvids</taxon>
        <taxon>Brassicales</taxon>
        <taxon>Brassicaceae</taxon>
        <taxon>Cardamineae</taxon>
        <taxon>Cardamine</taxon>
    </lineage>
</organism>
<dbReference type="SMART" id="SM00577">
    <property type="entry name" value="CPDc"/>
    <property type="match status" value="1"/>
</dbReference>
<dbReference type="GO" id="GO:0005634">
    <property type="term" value="C:nucleus"/>
    <property type="evidence" value="ECO:0007669"/>
    <property type="project" value="UniProtKB-SubCell"/>
</dbReference>
<accession>A0ABD1A8D4</accession>
<dbReference type="InterPro" id="IPR036412">
    <property type="entry name" value="HAD-like_sf"/>
</dbReference>
<evidence type="ECO:0000313" key="8">
    <source>
        <dbReference type="EMBL" id="KAL1202984.1"/>
    </source>
</evidence>
<evidence type="ECO:0000256" key="6">
    <source>
        <dbReference type="RuleBase" id="RU366066"/>
    </source>
</evidence>
<evidence type="ECO:0000256" key="4">
    <source>
        <dbReference type="ARBA" id="ARBA00047761"/>
    </source>
</evidence>
<evidence type="ECO:0000256" key="5">
    <source>
        <dbReference type="ARBA" id="ARBA00048336"/>
    </source>
</evidence>
<keyword evidence="9" id="KW-1185">Reference proteome</keyword>
<dbReference type="InterPro" id="IPR039189">
    <property type="entry name" value="Fcp1"/>
</dbReference>
<dbReference type="NCBIfam" id="TIGR02250">
    <property type="entry name" value="FCP1_euk"/>
    <property type="match status" value="1"/>
</dbReference>
<comment type="function">
    <text evidence="6">This promotes the activity of RNA polymerase II.</text>
</comment>
<dbReference type="Proteomes" id="UP001558713">
    <property type="component" value="Unassembled WGS sequence"/>
</dbReference>
<dbReference type="InterPro" id="IPR011947">
    <property type="entry name" value="FCP1_euk"/>
</dbReference>
<evidence type="ECO:0000313" key="9">
    <source>
        <dbReference type="Proteomes" id="UP001558713"/>
    </source>
</evidence>
<reference evidence="8 9" key="1">
    <citation type="submission" date="2024-04" db="EMBL/GenBank/DDBJ databases">
        <title>Genome assembly C_amara_ONT_v2.</title>
        <authorList>
            <person name="Yant L."/>
            <person name="Moore C."/>
            <person name="Slenker M."/>
        </authorList>
    </citation>
    <scope>NUCLEOTIDE SEQUENCE [LARGE SCALE GENOMIC DNA]</scope>
    <source>
        <tissue evidence="8">Leaf</tissue>
    </source>
</reference>
<dbReference type="EC" id="3.1.3.16" evidence="6"/>
<comment type="caution">
    <text evidence="8">The sequence shown here is derived from an EMBL/GenBank/DDBJ whole genome shotgun (WGS) entry which is preliminary data.</text>
</comment>
<comment type="catalytic activity">
    <reaction evidence="5 6">
        <text>O-phospho-L-threonyl-[protein] + H2O = L-threonyl-[protein] + phosphate</text>
        <dbReference type="Rhea" id="RHEA:47004"/>
        <dbReference type="Rhea" id="RHEA-COMP:11060"/>
        <dbReference type="Rhea" id="RHEA-COMP:11605"/>
        <dbReference type="ChEBI" id="CHEBI:15377"/>
        <dbReference type="ChEBI" id="CHEBI:30013"/>
        <dbReference type="ChEBI" id="CHEBI:43474"/>
        <dbReference type="ChEBI" id="CHEBI:61977"/>
        <dbReference type="EC" id="3.1.3.16"/>
    </reaction>
</comment>
<dbReference type="Pfam" id="PF03031">
    <property type="entry name" value="NIF"/>
    <property type="match status" value="1"/>
</dbReference>
<dbReference type="InterPro" id="IPR004274">
    <property type="entry name" value="FCP1_dom"/>
</dbReference>
<comment type="subcellular location">
    <subcellularLocation>
        <location evidence="1 6">Nucleus</location>
    </subcellularLocation>
</comment>
<name>A0ABD1A8D4_CARAN</name>
<feature type="domain" description="FCP1 homology" evidence="7">
    <location>
        <begin position="32"/>
        <end position="212"/>
    </location>
</feature>
<comment type="catalytic activity">
    <reaction evidence="4 6">
        <text>O-phospho-L-seryl-[protein] + H2O = L-seryl-[protein] + phosphate</text>
        <dbReference type="Rhea" id="RHEA:20629"/>
        <dbReference type="Rhea" id="RHEA-COMP:9863"/>
        <dbReference type="Rhea" id="RHEA-COMP:11604"/>
        <dbReference type="ChEBI" id="CHEBI:15377"/>
        <dbReference type="ChEBI" id="CHEBI:29999"/>
        <dbReference type="ChEBI" id="CHEBI:43474"/>
        <dbReference type="ChEBI" id="CHEBI:83421"/>
        <dbReference type="EC" id="3.1.3.16"/>
    </reaction>
</comment>
<protein>
    <recommendedName>
        <fullName evidence="6">RNA polymerase II C-terminal domain phosphatase-like</fullName>
        <ecNumber evidence="6">3.1.3.16</ecNumber>
    </recommendedName>
</protein>
<proteinExistence type="predicted"/>
<dbReference type="Gene3D" id="3.40.50.1000">
    <property type="entry name" value="HAD superfamily/HAD-like"/>
    <property type="match status" value="1"/>
</dbReference>
<dbReference type="CDD" id="cd07521">
    <property type="entry name" value="HAD_FCP1-like"/>
    <property type="match status" value="1"/>
</dbReference>
<dbReference type="GO" id="GO:0008420">
    <property type="term" value="F:RNA polymerase II CTD heptapeptide repeat phosphatase activity"/>
    <property type="evidence" value="ECO:0007669"/>
    <property type="project" value="UniProtKB-UniRule"/>
</dbReference>
<dbReference type="InterPro" id="IPR023214">
    <property type="entry name" value="HAD_sf"/>
</dbReference>
<evidence type="ECO:0000256" key="2">
    <source>
        <dbReference type="ARBA" id="ARBA00022801"/>
    </source>
</evidence>
<dbReference type="PANTHER" id="PTHR23081:SF22">
    <property type="entry name" value="RNA POLYMERASE II C-TERMINAL DOMAIN PHOSPHATASE-LIKE"/>
    <property type="match status" value="1"/>
</dbReference>
<keyword evidence="3 6" id="KW-0539">Nucleus</keyword>
<dbReference type="PROSITE" id="PS50969">
    <property type="entry name" value="FCP1"/>
    <property type="match status" value="1"/>
</dbReference>
<sequence length="238" mass="28357">MAFKKYIFTQLVHLSKKRKVRNYKLNEEDSAEKKKKLHLVLDLDHTLVHSVPVSELSKEEKYLIEEIDSRLDLWMTSYDYITKIRPFVPEFLREANKLFTMHLYTMGSSDYVENVLKLIDPNKVYFGNRVITREESPDRKTLALLIVDKRRVVIVDDRSDVWPYDKRNLLQISMYLYFRVIGYITMSKSYAEEKKDENRCNGSSLANVLKLLENAHKRFQEEEDLQDLRLLIPNNWGE</sequence>
<gene>
    <name evidence="8" type="ORF">V5N11_015234</name>
</gene>
<evidence type="ECO:0000256" key="1">
    <source>
        <dbReference type="ARBA" id="ARBA00004123"/>
    </source>
</evidence>
<evidence type="ECO:0000259" key="7">
    <source>
        <dbReference type="PROSITE" id="PS50969"/>
    </source>
</evidence>
<dbReference type="PANTHER" id="PTHR23081">
    <property type="entry name" value="RNA POLYMERASE II CTD PHOSPHATASE"/>
    <property type="match status" value="1"/>
</dbReference>
<dbReference type="AlphaFoldDB" id="A0ABD1A8D4"/>